<sequence>MDRMRRSSIWVFPLIALLTTSVVVPFDKPWPYPLSAQILTSFQQDSSPSKADEAAFAFSCIGEYGLASRFNDKHNSPQWTLKGFVKSTDS</sequence>
<protein>
    <submittedName>
        <fullName evidence="1">Uncharacterized protein</fullName>
    </submittedName>
</protein>
<proteinExistence type="predicted"/>
<reference evidence="1 2" key="1">
    <citation type="submission" date="2019-06" db="EMBL/GenBank/DDBJ databases">
        <title>Spirosoma utsteinense sp. nov. isolated from Antarctic ice-free soils.</title>
        <authorList>
            <person name="Tahon G."/>
        </authorList>
    </citation>
    <scope>NUCLEOTIDE SEQUENCE [LARGE SCALE GENOMIC DNA]</scope>
    <source>
        <strain evidence="1 2">LMG 31447</strain>
    </source>
</reference>
<accession>A0ABR6WCE5</accession>
<evidence type="ECO:0000313" key="1">
    <source>
        <dbReference type="EMBL" id="MBC3794238.1"/>
    </source>
</evidence>
<evidence type="ECO:0000313" key="2">
    <source>
        <dbReference type="Proteomes" id="UP000700732"/>
    </source>
</evidence>
<comment type="caution">
    <text evidence="1">The sequence shown here is derived from an EMBL/GenBank/DDBJ whole genome shotgun (WGS) entry which is preliminary data.</text>
</comment>
<name>A0ABR6WCE5_9BACT</name>
<organism evidence="1 2">
    <name type="scientific">Spirosoma utsteinense</name>
    <dbReference type="NCBI Taxonomy" id="2585773"/>
    <lineage>
        <taxon>Bacteria</taxon>
        <taxon>Pseudomonadati</taxon>
        <taxon>Bacteroidota</taxon>
        <taxon>Cytophagia</taxon>
        <taxon>Cytophagales</taxon>
        <taxon>Cytophagaceae</taxon>
        <taxon>Spirosoma</taxon>
    </lineage>
</organism>
<gene>
    <name evidence="1" type="ORF">FH603_4765</name>
</gene>
<keyword evidence="2" id="KW-1185">Reference proteome</keyword>
<dbReference type="Proteomes" id="UP000700732">
    <property type="component" value="Unassembled WGS sequence"/>
</dbReference>
<dbReference type="EMBL" id="VFIA01000040">
    <property type="protein sequence ID" value="MBC3794238.1"/>
    <property type="molecule type" value="Genomic_DNA"/>
</dbReference>